<accession>A0A8G2CN89</accession>
<reference evidence="3 4" key="1">
    <citation type="submission" date="2017-01" db="EMBL/GenBank/DDBJ databases">
        <authorList>
            <person name="Varghese N."/>
            <person name="Submissions S."/>
        </authorList>
    </citation>
    <scope>NUCLEOTIDE SEQUENCE [LARGE SCALE GENOMIC DNA]</scope>
    <source>
        <strain evidence="3 4">ATCC 35905</strain>
    </source>
</reference>
<dbReference type="Pfam" id="PF04519">
    <property type="entry name" value="Bactofilin"/>
    <property type="match status" value="1"/>
</dbReference>
<evidence type="ECO:0000313" key="4">
    <source>
        <dbReference type="Proteomes" id="UP000186308"/>
    </source>
</evidence>
<protein>
    <submittedName>
        <fullName evidence="3">Protein CcmA, bactofilin family</fullName>
    </submittedName>
</protein>
<sequence>MISFRKRDEQPTQPKANEGPSQAAVDDGLSMPEFRPAPPLSAETPTEQETPMARSPFAPNQPTPTPAVPPASPMPGASFRPPMGRSPDTAERRTLVVGRGISVQGVVQDAERLVVEGTVEATMINATELSIAQGGIFKGEVEVEEAEIAGTIDGTLTARHALIVRATGRVLGTARCRRLQVEDGGQITGRIEMITEGAAKSE</sequence>
<evidence type="ECO:0000256" key="2">
    <source>
        <dbReference type="SAM" id="MobiDB-lite"/>
    </source>
</evidence>
<dbReference type="Proteomes" id="UP000186308">
    <property type="component" value="Unassembled WGS sequence"/>
</dbReference>
<feature type="compositionally biased region" description="Basic and acidic residues" evidence="2">
    <location>
        <begin position="1"/>
        <end position="10"/>
    </location>
</feature>
<name>A0A8G2CN89_ACIRU</name>
<dbReference type="PANTHER" id="PTHR35024:SF4">
    <property type="entry name" value="POLYMER-FORMING CYTOSKELETAL PROTEIN"/>
    <property type="match status" value="1"/>
</dbReference>
<feature type="region of interest" description="Disordered" evidence="2">
    <location>
        <begin position="1"/>
        <end position="89"/>
    </location>
</feature>
<proteinExistence type="inferred from homology"/>
<dbReference type="InterPro" id="IPR007607">
    <property type="entry name" value="BacA/B"/>
</dbReference>
<keyword evidence="4" id="KW-1185">Reference proteome</keyword>
<dbReference type="AlphaFoldDB" id="A0A8G2CN89"/>
<evidence type="ECO:0000256" key="1">
    <source>
        <dbReference type="ARBA" id="ARBA00044755"/>
    </source>
</evidence>
<feature type="compositionally biased region" description="Pro residues" evidence="2">
    <location>
        <begin position="59"/>
        <end position="73"/>
    </location>
</feature>
<comment type="similarity">
    <text evidence="1">Belongs to the bactofilin family.</text>
</comment>
<organism evidence="3 4">
    <name type="scientific">Acidiphilium rubrum</name>
    <dbReference type="NCBI Taxonomy" id="526"/>
    <lineage>
        <taxon>Bacteria</taxon>
        <taxon>Pseudomonadati</taxon>
        <taxon>Pseudomonadota</taxon>
        <taxon>Alphaproteobacteria</taxon>
        <taxon>Acetobacterales</taxon>
        <taxon>Acidocellaceae</taxon>
        <taxon>Acidiphilium</taxon>
    </lineage>
</organism>
<dbReference type="EMBL" id="FTNE01000028">
    <property type="protein sequence ID" value="SIR39283.1"/>
    <property type="molecule type" value="Genomic_DNA"/>
</dbReference>
<dbReference type="PANTHER" id="PTHR35024">
    <property type="entry name" value="HYPOTHETICAL CYTOSOLIC PROTEIN"/>
    <property type="match status" value="1"/>
</dbReference>
<gene>
    <name evidence="3" type="ORF">SAMN05421828_12823</name>
</gene>
<comment type="caution">
    <text evidence="3">The sequence shown here is derived from an EMBL/GenBank/DDBJ whole genome shotgun (WGS) entry which is preliminary data.</text>
</comment>
<evidence type="ECO:0000313" key="3">
    <source>
        <dbReference type="EMBL" id="SIR39283.1"/>
    </source>
</evidence>